<feature type="domain" description="TonB-dependent receptor-like beta-barrel" evidence="5">
    <location>
        <begin position="312"/>
        <end position="763"/>
    </location>
</feature>
<dbReference type="Pfam" id="PF07715">
    <property type="entry name" value="Plug"/>
    <property type="match status" value="1"/>
</dbReference>
<dbReference type="PANTHER" id="PTHR30069">
    <property type="entry name" value="TONB-DEPENDENT OUTER MEMBRANE RECEPTOR"/>
    <property type="match status" value="1"/>
</dbReference>
<dbReference type="InterPro" id="IPR000531">
    <property type="entry name" value="Beta-barrel_TonB"/>
</dbReference>
<dbReference type="RefSeq" id="WP_219039902.1">
    <property type="nucleotide sequence ID" value="NZ_JAHWDF010000006.1"/>
</dbReference>
<keyword evidence="2" id="KW-0998">Cell outer membrane</keyword>
<evidence type="ECO:0000313" key="8">
    <source>
        <dbReference type="Proteomes" id="UP000719267"/>
    </source>
</evidence>
<dbReference type="EMBL" id="JAHWDF010000006">
    <property type="protein sequence ID" value="MBW2961612.1"/>
    <property type="molecule type" value="Genomic_DNA"/>
</dbReference>
<reference evidence="7 8" key="1">
    <citation type="submission" date="2021-07" db="EMBL/GenBank/DDBJ databases">
        <title>Mesonia aestuariivivens sp. nov., isolated from a tidal flat.</title>
        <authorList>
            <person name="Kim Y.-O."/>
            <person name="Yoon J.-H."/>
        </authorList>
    </citation>
    <scope>NUCLEOTIDE SEQUENCE [LARGE SCALE GENOMIC DNA]</scope>
    <source>
        <strain evidence="7 8">JHPTF-M18</strain>
    </source>
</reference>
<comment type="similarity">
    <text evidence="2 3">Belongs to the TonB-dependent receptor family.</text>
</comment>
<keyword evidence="2 3" id="KW-0472">Membrane</keyword>
<evidence type="ECO:0000259" key="6">
    <source>
        <dbReference type="Pfam" id="PF07715"/>
    </source>
</evidence>
<protein>
    <submittedName>
        <fullName evidence="7">TonB-dependent receptor</fullName>
    </submittedName>
</protein>
<dbReference type="Pfam" id="PF00593">
    <property type="entry name" value="TonB_dep_Rec_b-barrel"/>
    <property type="match status" value="1"/>
</dbReference>
<evidence type="ECO:0000259" key="5">
    <source>
        <dbReference type="Pfam" id="PF00593"/>
    </source>
</evidence>
<comment type="caution">
    <text evidence="7">The sequence shown here is derived from an EMBL/GenBank/DDBJ whole genome shotgun (WGS) entry which is preliminary data.</text>
</comment>
<dbReference type="InterPro" id="IPR039426">
    <property type="entry name" value="TonB-dep_rcpt-like"/>
</dbReference>
<evidence type="ECO:0000313" key="7">
    <source>
        <dbReference type="EMBL" id="MBW2961612.1"/>
    </source>
</evidence>
<organism evidence="7 8">
    <name type="scientific">Mesonia aestuariivivens</name>
    <dbReference type="NCBI Taxonomy" id="2796128"/>
    <lineage>
        <taxon>Bacteria</taxon>
        <taxon>Pseudomonadati</taxon>
        <taxon>Bacteroidota</taxon>
        <taxon>Flavobacteriia</taxon>
        <taxon>Flavobacteriales</taxon>
        <taxon>Flavobacteriaceae</taxon>
        <taxon>Mesonia</taxon>
    </lineage>
</organism>
<keyword evidence="3" id="KW-0798">TonB box</keyword>
<keyword evidence="2" id="KW-1134">Transmembrane beta strand</keyword>
<name>A0ABS6W1A9_9FLAO</name>
<keyword evidence="8" id="KW-1185">Reference proteome</keyword>
<dbReference type="Proteomes" id="UP000719267">
    <property type="component" value="Unassembled WGS sequence"/>
</dbReference>
<keyword evidence="1 4" id="KW-0732">Signal</keyword>
<proteinExistence type="inferred from homology"/>
<feature type="domain" description="TonB-dependent receptor plug" evidence="6">
    <location>
        <begin position="122"/>
        <end position="220"/>
    </location>
</feature>
<evidence type="ECO:0000256" key="3">
    <source>
        <dbReference type="RuleBase" id="RU003357"/>
    </source>
</evidence>
<feature type="chain" id="PRO_5047448729" evidence="4">
    <location>
        <begin position="22"/>
        <end position="795"/>
    </location>
</feature>
<evidence type="ECO:0000256" key="1">
    <source>
        <dbReference type="ARBA" id="ARBA00022729"/>
    </source>
</evidence>
<evidence type="ECO:0000256" key="4">
    <source>
        <dbReference type="SAM" id="SignalP"/>
    </source>
</evidence>
<keyword evidence="2" id="KW-0813">Transport</keyword>
<dbReference type="PROSITE" id="PS52016">
    <property type="entry name" value="TONB_DEPENDENT_REC_3"/>
    <property type="match status" value="1"/>
</dbReference>
<feature type="signal peptide" evidence="4">
    <location>
        <begin position="1"/>
        <end position="21"/>
    </location>
</feature>
<dbReference type="PANTHER" id="PTHR30069:SF29">
    <property type="entry name" value="HEMOGLOBIN AND HEMOGLOBIN-HAPTOGLOBIN-BINDING PROTEIN 1-RELATED"/>
    <property type="match status" value="1"/>
</dbReference>
<accession>A0ABS6W1A9</accession>
<comment type="subcellular location">
    <subcellularLocation>
        <location evidence="2">Cell outer membrane</location>
        <topology evidence="2">Multi-pass membrane protein</topology>
    </subcellularLocation>
</comment>
<keyword evidence="7" id="KW-0675">Receptor</keyword>
<dbReference type="Pfam" id="PF13715">
    <property type="entry name" value="CarbopepD_reg_2"/>
    <property type="match status" value="1"/>
</dbReference>
<gene>
    <name evidence="7" type="ORF">KW502_07355</name>
</gene>
<sequence length="795" mass="89980">MKTVLSVIITLVVGLSLQAQNCDYTLTGKLIDEHNGEPLIDAVIQVIDTEIEVYADFDGNFKIEKLCIGKIELKVTHPECQDLIYPILIEGDTFETIKLEHHWKELEKILLQGSSVERSNLNREIVNKDYITQEYTGSLSTSIEKLPGVNAMEVGAGISKPIIRGLGLNRVAVSENGINQAGQQWGADHGLELDALAVENLEVIKGVAAIEYGSDAIGGVLKIDNNKAPIDDGISGSASSIAKSVNQTIGGSFNLNYKAKRFFVKTRVTGLSYADYKLPADTINYLNFKLPVFDEELKNTAGKELDWNIQTGYLGDNFKSTLSMSNVYQKSGFFPGAHGIPSIERVQPDGDRRNIGYPYQRVNHFKLINNNTFSINKEAKLIVNLGYQKNHRQEWSLFHTHYGNQPPPENNPNLELDFNLETYDAKVKWEQKFSEQHTTNLGIEGRWQDNSISGFNFLLPKYDAQNYAAFLTHEYKVSNSTLWSLGVRYDFGKVHLNEYYDNYLYDYIIQNGESQERASSYAERSPNLDRNFGNFNVMLGGLFSWNKFSLNANIGTNFRLPTPIELGANGIHHGSFRHEQGDPDLDPEEGYVGDIEITYKDADFLVSVNPYVYYFDNYIFLQPTKTFSLLPHSGQLYKYSQSRALLSGVEVSLQKTFFNQLKTQVVGEYLYNQQLTSDSSRDYPLPFTPANNLYAEVGYSFNNQGSILQDSEVYANTRMTMEQDRIAQGELVTPGYALFGLGVKKSFNLFEKQSSVHLQVSNLFNKKYFKHTSFYRRLQIPELSRNIQLTLQVPF</sequence>
<keyword evidence="2" id="KW-0812">Transmembrane</keyword>
<evidence type="ECO:0000256" key="2">
    <source>
        <dbReference type="PROSITE-ProRule" id="PRU01360"/>
    </source>
</evidence>
<dbReference type="InterPro" id="IPR012910">
    <property type="entry name" value="Plug_dom"/>
</dbReference>